<name>A0ABT1FSJ5_9BACT</name>
<evidence type="ECO:0000313" key="1">
    <source>
        <dbReference type="EMBL" id="MCP1384719.1"/>
    </source>
</evidence>
<dbReference type="EMBL" id="JAMZEL010000009">
    <property type="protein sequence ID" value="MCP1384719.1"/>
    <property type="molecule type" value="Genomic_DNA"/>
</dbReference>
<comment type="caution">
    <text evidence="1">The sequence shown here is derived from an EMBL/GenBank/DDBJ whole genome shotgun (WGS) entry which is preliminary data.</text>
</comment>
<evidence type="ECO:0000313" key="2">
    <source>
        <dbReference type="Proteomes" id="UP001204772"/>
    </source>
</evidence>
<dbReference type="RefSeq" id="WP_253530491.1">
    <property type="nucleotide sequence ID" value="NZ_JAMZEL010000009.1"/>
</dbReference>
<proteinExistence type="predicted"/>
<organism evidence="1 2">
    <name type="scientific">Runella salmonicolor</name>
    <dbReference type="NCBI Taxonomy" id="2950278"/>
    <lineage>
        <taxon>Bacteria</taxon>
        <taxon>Pseudomonadati</taxon>
        <taxon>Bacteroidota</taxon>
        <taxon>Cytophagia</taxon>
        <taxon>Cytophagales</taxon>
        <taxon>Spirosomataceae</taxon>
        <taxon>Runella</taxon>
    </lineage>
</organism>
<accession>A0ABT1FSJ5</accession>
<keyword evidence="2" id="KW-1185">Reference proteome</keyword>
<sequence length="113" mass="12518">MRSKTLVPLVLMGGLIAILAGHGGSLSSIHRYIFNQFEWLSAHFQPSAQQPFFRAQLRCLLAFVNTQRFVSLVVKVYGLSLSQKQQSWLAADGKEIRGLIATGCIRGMSCVSY</sequence>
<gene>
    <name evidence="1" type="ORF">NCI00_19950</name>
</gene>
<protein>
    <submittedName>
        <fullName evidence="1">Uncharacterized protein</fullName>
    </submittedName>
</protein>
<reference evidence="1 2" key="1">
    <citation type="submission" date="2022-06" db="EMBL/GenBank/DDBJ databases">
        <title>Runella sp. S5 genome sequencing.</title>
        <authorList>
            <person name="Park S."/>
        </authorList>
    </citation>
    <scope>NUCLEOTIDE SEQUENCE [LARGE SCALE GENOMIC DNA]</scope>
    <source>
        <strain evidence="1 2">S5</strain>
    </source>
</reference>
<dbReference type="Proteomes" id="UP001204772">
    <property type="component" value="Unassembled WGS sequence"/>
</dbReference>